<dbReference type="RefSeq" id="WP_219040194.1">
    <property type="nucleotide sequence ID" value="NZ_JAHWDF010000008.1"/>
</dbReference>
<keyword evidence="3" id="KW-1185">Reference proteome</keyword>
<feature type="transmembrane region" description="Helical" evidence="1">
    <location>
        <begin position="50"/>
        <end position="71"/>
    </location>
</feature>
<keyword evidence="1" id="KW-0812">Transmembrane</keyword>
<comment type="caution">
    <text evidence="2">The sequence shown here is derived from an EMBL/GenBank/DDBJ whole genome shotgun (WGS) entry which is preliminary data.</text>
</comment>
<evidence type="ECO:0000256" key="1">
    <source>
        <dbReference type="SAM" id="Phobius"/>
    </source>
</evidence>
<organism evidence="2 3">
    <name type="scientific">Mesonia aestuariivivens</name>
    <dbReference type="NCBI Taxonomy" id="2796128"/>
    <lineage>
        <taxon>Bacteria</taxon>
        <taxon>Pseudomonadati</taxon>
        <taxon>Bacteroidota</taxon>
        <taxon>Flavobacteriia</taxon>
        <taxon>Flavobacteriales</taxon>
        <taxon>Flavobacteriaceae</taxon>
        <taxon>Mesonia</taxon>
    </lineage>
</organism>
<feature type="transmembrane region" description="Helical" evidence="1">
    <location>
        <begin position="83"/>
        <end position="105"/>
    </location>
</feature>
<gene>
    <name evidence="2" type="ORF">KW502_08855</name>
</gene>
<sequence length="108" mass="12856">MIVKLFDWNNIKNFEAYDWIIYDTFILIFTLVAILKLVQQIKINKYHLFICFGVLAFFGLDFSVAFTMNYIVNGAYKIVSWVYLLRSIVLLFYFLTLSICTWKILKKA</sequence>
<dbReference type="Proteomes" id="UP000719267">
    <property type="component" value="Unassembled WGS sequence"/>
</dbReference>
<proteinExistence type="predicted"/>
<dbReference type="EMBL" id="JAHWDF010000008">
    <property type="protein sequence ID" value="MBW2961907.1"/>
    <property type="molecule type" value="Genomic_DNA"/>
</dbReference>
<evidence type="ECO:0000313" key="3">
    <source>
        <dbReference type="Proteomes" id="UP000719267"/>
    </source>
</evidence>
<keyword evidence="1" id="KW-0472">Membrane</keyword>
<feature type="transmembrane region" description="Helical" evidence="1">
    <location>
        <begin position="20"/>
        <end position="38"/>
    </location>
</feature>
<reference evidence="2 3" key="1">
    <citation type="submission" date="2021-07" db="EMBL/GenBank/DDBJ databases">
        <title>Mesonia aestuariivivens sp. nov., isolated from a tidal flat.</title>
        <authorList>
            <person name="Kim Y.-O."/>
            <person name="Yoon J.-H."/>
        </authorList>
    </citation>
    <scope>NUCLEOTIDE SEQUENCE [LARGE SCALE GENOMIC DNA]</scope>
    <source>
        <strain evidence="2 3">JHPTF-M18</strain>
    </source>
</reference>
<keyword evidence="1" id="KW-1133">Transmembrane helix</keyword>
<accession>A0ABS6W2Z1</accession>
<name>A0ABS6W2Z1_9FLAO</name>
<evidence type="ECO:0000313" key="2">
    <source>
        <dbReference type="EMBL" id="MBW2961907.1"/>
    </source>
</evidence>
<protein>
    <submittedName>
        <fullName evidence="2">Uncharacterized protein</fullName>
    </submittedName>
</protein>